<feature type="compositionally biased region" description="Basic and acidic residues" evidence="1">
    <location>
        <begin position="64"/>
        <end position="78"/>
    </location>
</feature>
<evidence type="ECO:0000256" key="1">
    <source>
        <dbReference type="SAM" id="MobiDB-lite"/>
    </source>
</evidence>
<sequence>MDEKPEEPSPEIVSKPKETPAEKDDTGNVTNKDQQVLGETKLLEIAKETIIPEVEQQQTKAKSKTTDHQPRLITKDPHALPPNPEKSQHPQKQNGTMDEKPEAATEPLPDCEEENQTALEPKETIPAESNKECPPPEAEEVDKAARHVEIIIRRPVNFPEANNPTSSFTFPCGSRNGATKSATRTRKSNPKSSSVALLK</sequence>
<feature type="region of interest" description="Disordered" evidence="1">
    <location>
        <begin position="158"/>
        <end position="199"/>
    </location>
</feature>
<feature type="region of interest" description="Disordered" evidence="1">
    <location>
        <begin position="1"/>
        <end position="142"/>
    </location>
</feature>
<dbReference type="KEGG" id="dpx:DAPPUDRAFT_108766"/>
<feature type="compositionally biased region" description="Basic and acidic residues" evidence="1">
    <location>
        <begin position="120"/>
        <end position="131"/>
    </location>
</feature>
<organism evidence="2 3">
    <name type="scientific">Daphnia pulex</name>
    <name type="common">Water flea</name>
    <dbReference type="NCBI Taxonomy" id="6669"/>
    <lineage>
        <taxon>Eukaryota</taxon>
        <taxon>Metazoa</taxon>
        <taxon>Ecdysozoa</taxon>
        <taxon>Arthropoda</taxon>
        <taxon>Crustacea</taxon>
        <taxon>Branchiopoda</taxon>
        <taxon>Diplostraca</taxon>
        <taxon>Cladocera</taxon>
        <taxon>Anomopoda</taxon>
        <taxon>Daphniidae</taxon>
        <taxon>Daphnia</taxon>
    </lineage>
</organism>
<dbReference type="EMBL" id="GL732582">
    <property type="protein sequence ID" value="EFX74565.1"/>
    <property type="molecule type" value="Genomic_DNA"/>
</dbReference>
<evidence type="ECO:0000313" key="2">
    <source>
        <dbReference type="EMBL" id="EFX74565.1"/>
    </source>
</evidence>
<reference evidence="2 3" key="1">
    <citation type="journal article" date="2011" name="Science">
        <title>The ecoresponsive genome of Daphnia pulex.</title>
        <authorList>
            <person name="Colbourne J.K."/>
            <person name="Pfrender M.E."/>
            <person name="Gilbert D."/>
            <person name="Thomas W.K."/>
            <person name="Tucker A."/>
            <person name="Oakley T.H."/>
            <person name="Tokishita S."/>
            <person name="Aerts A."/>
            <person name="Arnold G.J."/>
            <person name="Basu M.K."/>
            <person name="Bauer D.J."/>
            <person name="Caceres C.E."/>
            <person name="Carmel L."/>
            <person name="Casola C."/>
            <person name="Choi J.H."/>
            <person name="Detter J.C."/>
            <person name="Dong Q."/>
            <person name="Dusheyko S."/>
            <person name="Eads B.D."/>
            <person name="Frohlich T."/>
            <person name="Geiler-Samerotte K.A."/>
            <person name="Gerlach D."/>
            <person name="Hatcher P."/>
            <person name="Jogdeo S."/>
            <person name="Krijgsveld J."/>
            <person name="Kriventseva E.V."/>
            <person name="Kultz D."/>
            <person name="Laforsch C."/>
            <person name="Lindquist E."/>
            <person name="Lopez J."/>
            <person name="Manak J.R."/>
            <person name="Muller J."/>
            <person name="Pangilinan J."/>
            <person name="Patwardhan R.P."/>
            <person name="Pitluck S."/>
            <person name="Pritham E.J."/>
            <person name="Rechtsteiner A."/>
            <person name="Rho M."/>
            <person name="Rogozin I.B."/>
            <person name="Sakarya O."/>
            <person name="Salamov A."/>
            <person name="Schaack S."/>
            <person name="Shapiro H."/>
            <person name="Shiga Y."/>
            <person name="Skalitzky C."/>
            <person name="Smith Z."/>
            <person name="Souvorov A."/>
            <person name="Sung W."/>
            <person name="Tang Z."/>
            <person name="Tsuchiya D."/>
            <person name="Tu H."/>
            <person name="Vos H."/>
            <person name="Wang M."/>
            <person name="Wolf Y.I."/>
            <person name="Yamagata H."/>
            <person name="Yamada T."/>
            <person name="Ye Y."/>
            <person name="Shaw J.R."/>
            <person name="Andrews J."/>
            <person name="Crease T.J."/>
            <person name="Tang H."/>
            <person name="Lucas S.M."/>
            <person name="Robertson H.M."/>
            <person name="Bork P."/>
            <person name="Koonin E.V."/>
            <person name="Zdobnov E.M."/>
            <person name="Grigoriev I.V."/>
            <person name="Lynch M."/>
            <person name="Boore J.L."/>
        </authorList>
    </citation>
    <scope>NUCLEOTIDE SEQUENCE [LARGE SCALE GENOMIC DNA]</scope>
</reference>
<evidence type="ECO:0000313" key="3">
    <source>
        <dbReference type="Proteomes" id="UP000000305"/>
    </source>
</evidence>
<feature type="compositionally biased region" description="Basic and acidic residues" evidence="1">
    <location>
        <begin position="14"/>
        <end position="26"/>
    </location>
</feature>
<name>E9H142_DAPPU</name>
<dbReference type="InParanoid" id="E9H142"/>
<proteinExistence type="predicted"/>
<dbReference type="HOGENOM" id="CLU_1373487_0_0_1"/>
<accession>E9H142</accession>
<gene>
    <name evidence="2" type="ORF">DAPPUDRAFT_108766</name>
</gene>
<protein>
    <submittedName>
        <fullName evidence="2">Uncharacterized protein</fullName>
    </submittedName>
</protein>
<feature type="compositionally biased region" description="Polar residues" evidence="1">
    <location>
        <begin position="160"/>
        <end position="169"/>
    </location>
</feature>
<dbReference type="Proteomes" id="UP000000305">
    <property type="component" value="Unassembled WGS sequence"/>
</dbReference>
<keyword evidence="3" id="KW-1185">Reference proteome</keyword>
<feature type="compositionally biased region" description="Polar residues" evidence="1">
    <location>
        <begin position="190"/>
        <end position="199"/>
    </location>
</feature>
<dbReference type="AlphaFoldDB" id="E9H142"/>